<dbReference type="InterPro" id="IPR041685">
    <property type="entry name" value="AAA_GajA/Old/RecF-like"/>
</dbReference>
<dbReference type="Proteomes" id="UP000295260">
    <property type="component" value="Unassembled WGS sequence"/>
</dbReference>
<name>A0A4R6Q739_9FLAO</name>
<dbReference type="GO" id="GO:0000731">
    <property type="term" value="P:DNA synthesis involved in DNA repair"/>
    <property type="evidence" value="ECO:0007669"/>
    <property type="project" value="TreeGrafter"/>
</dbReference>
<dbReference type="RefSeq" id="WP_133534027.1">
    <property type="nucleotide sequence ID" value="NZ_SNXR01000018.1"/>
</dbReference>
<organism evidence="3 4">
    <name type="scientific">Flavobacterium dankookense</name>
    <dbReference type="NCBI Taxonomy" id="706186"/>
    <lineage>
        <taxon>Bacteria</taxon>
        <taxon>Pseudomonadati</taxon>
        <taxon>Bacteroidota</taxon>
        <taxon>Flavobacteriia</taxon>
        <taxon>Flavobacteriales</taxon>
        <taxon>Flavobacteriaceae</taxon>
        <taxon>Flavobacterium</taxon>
    </lineage>
</organism>
<keyword evidence="1" id="KW-0175">Coiled coil</keyword>
<comment type="caution">
    <text evidence="3">The sequence shown here is derived from an EMBL/GenBank/DDBJ whole genome shotgun (WGS) entry which is preliminary data.</text>
</comment>
<dbReference type="Pfam" id="PF13175">
    <property type="entry name" value="AAA_15"/>
    <property type="match status" value="1"/>
</dbReference>
<dbReference type="GO" id="GO:0006302">
    <property type="term" value="P:double-strand break repair"/>
    <property type="evidence" value="ECO:0007669"/>
    <property type="project" value="TreeGrafter"/>
</dbReference>
<dbReference type="InterPro" id="IPR027417">
    <property type="entry name" value="P-loop_NTPase"/>
</dbReference>
<dbReference type="PANTHER" id="PTHR32182">
    <property type="entry name" value="DNA REPLICATION AND REPAIR PROTEIN RECF"/>
    <property type="match status" value="1"/>
</dbReference>
<protein>
    <recommendedName>
        <fullName evidence="2">Endonuclease GajA/Old nuclease/RecF-like AAA domain-containing protein</fullName>
    </recommendedName>
</protein>
<reference evidence="3 4" key="1">
    <citation type="submission" date="2019-03" db="EMBL/GenBank/DDBJ databases">
        <title>Genomic Encyclopedia of Archaeal and Bacterial Type Strains, Phase II (KMG-II): from individual species to whole genera.</title>
        <authorList>
            <person name="Goeker M."/>
        </authorList>
    </citation>
    <scope>NUCLEOTIDE SEQUENCE [LARGE SCALE GENOMIC DNA]</scope>
    <source>
        <strain evidence="3 4">DSM 25687</strain>
    </source>
</reference>
<evidence type="ECO:0000313" key="3">
    <source>
        <dbReference type="EMBL" id="TDP57626.1"/>
    </source>
</evidence>
<evidence type="ECO:0000259" key="2">
    <source>
        <dbReference type="Pfam" id="PF13175"/>
    </source>
</evidence>
<dbReference type="Gene3D" id="3.40.50.300">
    <property type="entry name" value="P-loop containing nucleotide triphosphate hydrolases"/>
    <property type="match status" value="1"/>
</dbReference>
<evidence type="ECO:0000256" key="1">
    <source>
        <dbReference type="SAM" id="Coils"/>
    </source>
</evidence>
<accession>A0A4R6Q739</accession>
<dbReference type="OrthoDB" id="1023918at2"/>
<feature type="domain" description="Endonuclease GajA/Old nuclease/RecF-like AAA" evidence="2">
    <location>
        <begin position="5"/>
        <end position="281"/>
    </location>
</feature>
<dbReference type="SUPFAM" id="SSF52540">
    <property type="entry name" value="P-loop containing nucleoside triphosphate hydrolases"/>
    <property type="match status" value="1"/>
</dbReference>
<dbReference type="EMBL" id="SNXR01000018">
    <property type="protein sequence ID" value="TDP57626.1"/>
    <property type="molecule type" value="Genomic_DNA"/>
</dbReference>
<dbReference type="PANTHER" id="PTHR32182:SF22">
    <property type="entry name" value="ATP-DEPENDENT ENDONUCLEASE, OLD FAMILY-RELATED"/>
    <property type="match status" value="1"/>
</dbReference>
<feature type="coiled-coil region" evidence="1">
    <location>
        <begin position="196"/>
        <end position="227"/>
    </location>
</feature>
<evidence type="ECO:0000313" key="4">
    <source>
        <dbReference type="Proteomes" id="UP000295260"/>
    </source>
</evidence>
<gene>
    <name evidence="3" type="ORF">BC748_2841</name>
</gene>
<keyword evidence="4" id="KW-1185">Reference proteome</keyword>
<proteinExistence type="predicted"/>
<dbReference type="AlphaFoldDB" id="A0A4R6Q739"/>
<sequence length="572" mass="67184">MKQFIETIKIKNFKAFQEEQVFDIKGKNVLVYGTNGSGKSSLFWALYTFLQSSIKSDDEVKKYFETFDELNKQTHQSLKNVFMPDNADSYIDITFKDEHNISRSFQISHNNINTNNNTDTRVQELNLASDFINYKLLHNFYNTSHKQEINLWPVFERDIFPFLTVGTQNWLEDIIKSLTNDVPRTPRGNVASRGRKIRYEEELVVLNGKIEALLEEIERNANKFLKEEFFENKDVIKVDLKYTKKFNFNKVRQRLWREDMAYKRREELQIKLSIKLKEENSTDWKTIHRPHSFLNEALLTRVAIAIRIGATQTRLESLFKILVLDDMLISLDMSNRMDVMRLILNVDNKAELSFFDNFQKIILTHDKGFFNLIQRHTDDNDWVYYKFIKDESKNEAPKISNDLTHLQKAEKYFEDAELENCGNELRKAAEQVLTQYLDPNMKNLKSDFESLGTMLNKAINEINNNRFNKFKTNFLSSIELEKLKKIKEDYLIDGSLSEGEKTALTNTKTRIFDLLIELNSVSHKKETLLINTKEILDRIMNAASHAGENPLYTTELKDAIVKIKELKDFLNT</sequence>